<keyword evidence="3" id="KW-1185">Reference proteome</keyword>
<name>A0AAV7MYX3_PLEWA</name>
<comment type="caution">
    <text evidence="2">The sequence shown here is derived from an EMBL/GenBank/DDBJ whole genome shotgun (WGS) entry which is preliminary data.</text>
</comment>
<sequence length="69" mass="7708">MQCVQVDLRLRVEKLSVKMVPGGRGDGLNSGPPDESKEDREERILAMLGIFGTVLNLLVIIFVYIYTTI</sequence>
<keyword evidence="1" id="KW-0472">Membrane</keyword>
<keyword evidence="1" id="KW-0812">Transmembrane</keyword>
<organism evidence="2 3">
    <name type="scientific">Pleurodeles waltl</name>
    <name type="common">Iberian ribbed newt</name>
    <dbReference type="NCBI Taxonomy" id="8319"/>
    <lineage>
        <taxon>Eukaryota</taxon>
        <taxon>Metazoa</taxon>
        <taxon>Chordata</taxon>
        <taxon>Craniata</taxon>
        <taxon>Vertebrata</taxon>
        <taxon>Euteleostomi</taxon>
        <taxon>Amphibia</taxon>
        <taxon>Batrachia</taxon>
        <taxon>Caudata</taxon>
        <taxon>Salamandroidea</taxon>
        <taxon>Salamandridae</taxon>
        <taxon>Pleurodelinae</taxon>
        <taxon>Pleurodeles</taxon>
    </lineage>
</organism>
<evidence type="ECO:0008006" key="4">
    <source>
        <dbReference type="Google" id="ProtNLM"/>
    </source>
</evidence>
<dbReference type="Pfam" id="PF21954">
    <property type="entry name" value="TUNAR"/>
    <property type="match status" value="1"/>
</dbReference>
<dbReference type="InterPro" id="IPR054138">
    <property type="entry name" value="TUNAR"/>
</dbReference>
<dbReference type="EMBL" id="JANPWB010000013">
    <property type="protein sequence ID" value="KAJ1108219.1"/>
    <property type="molecule type" value="Genomic_DNA"/>
</dbReference>
<proteinExistence type="predicted"/>
<keyword evidence="1" id="KW-1133">Transmembrane helix</keyword>
<reference evidence="2" key="1">
    <citation type="journal article" date="2022" name="bioRxiv">
        <title>Sequencing and chromosome-scale assembly of the giantPleurodeles waltlgenome.</title>
        <authorList>
            <person name="Brown T."/>
            <person name="Elewa A."/>
            <person name="Iarovenko S."/>
            <person name="Subramanian E."/>
            <person name="Araus A.J."/>
            <person name="Petzold A."/>
            <person name="Susuki M."/>
            <person name="Suzuki K.-i.T."/>
            <person name="Hayashi T."/>
            <person name="Toyoda A."/>
            <person name="Oliveira C."/>
            <person name="Osipova E."/>
            <person name="Leigh N.D."/>
            <person name="Simon A."/>
            <person name="Yun M.H."/>
        </authorList>
    </citation>
    <scope>NUCLEOTIDE SEQUENCE</scope>
    <source>
        <strain evidence="2">20211129_DDA</strain>
        <tissue evidence="2">Liver</tissue>
    </source>
</reference>
<evidence type="ECO:0000313" key="3">
    <source>
        <dbReference type="Proteomes" id="UP001066276"/>
    </source>
</evidence>
<dbReference type="AlphaFoldDB" id="A0AAV7MYX3"/>
<accession>A0AAV7MYX3</accession>
<feature type="transmembrane region" description="Helical" evidence="1">
    <location>
        <begin position="44"/>
        <end position="66"/>
    </location>
</feature>
<evidence type="ECO:0000256" key="1">
    <source>
        <dbReference type="SAM" id="Phobius"/>
    </source>
</evidence>
<dbReference type="Proteomes" id="UP001066276">
    <property type="component" value="Chromosome 9"/>
</dbReference>
<gene>
    <name evidence="2" type="ORF">NDU88_005601</name>
</gene>
<evidence type="ECO:0000313" key="2">
    <source>
        <dbReference type="EMBL" id="KAJ1108219.1"/>
    </source>
</evidence>
<protein>
    <recommendedName>
        <fullName evidence="4">TCL1 upstream neural differentiation-associated RNA</fullName>
    </recommendedName>
</protein>